<comment type="caution">
    <text evidence="4">The sequence shown here is derived from an EMBL/GenBank/DDBJ whole genome shotgun (WGS) entry which is preliminary data.</text>
</comment>
<dbReference type="Gene3D" id="2.60.40.680">
    <property type="match status" value="1"/>
</dbReference>
<evidence type="ECO:0000313" key="4">
    <source>
        <dbReference type="EMBL" id="TLS53811.1"/>
    </source>
</evidence>
<organism evidence="4 5">
    <name type="scientific">Paenibacillus antri</name>
    <dbReference type="NCBI Taxonomy" id="2582848"/>
    <lineage>
        <taxon>Bacteria</taxon>
        <taxon>Bacillati</taxon>
        <taxon>Bacillota</taxon>
        <taxon>Bacilli</taxon>
        <taxon>Bacillales</taxon>
        <taxon>Paenibacillaceae</taxon>
        <taxon>Paenibacillus</taxon>
    </lineage>
</organism>
<dbReference type="GO" id="GO:0030246">
    <property type="term" value="F:carbohydrate binding"/>
    <property type="evidence" value="ECO:0007669"/>
    <property type="project" value="InterPro"/>
</dbReference>
<dbReference type="PANTHER" id="PTHR43308">
    <property type="entry name" value="OUTER MEMBRANE PROTEIN ALPHA-RELATED"/>
    <property type="match status" value="1"/>
</dbReference>
<dbReference type="CDD" id="cd08547">
    <property type="entry name" value="Type_II_cohesin"/>
    <property type="match status" value="1"/>
</dbReference>
<sequence length="588" mass="61673">MNDMRKWIMNRFWKPCAVRGWLAGCIALSLALAAAPAPAAQAAEAAAPSFSLEAPIQPATAGGTVVVRLRGAGLQRLFALEATVTYDDEWLRLDAVRGTVEGFAGTAPGGGDGTAKAFLTMLGNDEVSGDAALLELRFTALDVRSGTIALTTIRTEDADGNRAVVEADATVRVNVRAAGNGPDSPPANDEAGEPPGLAKNRPPSDASGAAVYELDAAAFEAAVASSRDTTDGERKIVVDMDASTEGASALLVDGGALARAAASAPEATLSLRLGDDLSYELPLALFAGTEDGEVEIRIEPSMPPSVDGVRFLAPPYAFRITVASEDGVRTIRDFGDRFAVRAFRLPSGVDGSSAAGATIDEATGRPTFVPTALRETEDGTVAELRRNGNSVYAIVRIEREPFADLDGHWAQRDIEALASKLLVSGRTDDRFAPDESIRRSEWAALLVRGLGLVPVDNALSYEDTREDAWYAESVAAAQAAGLIEGFPDGRFLPDEPVTREQMAATLVRARSLIGAMESHDAAAYADLLSAYADATSIGGWAKPSVAAAVQAGWLQGMGDGTMSPRQPTTRAQAALALHRMLTSSGWMN</sequence>
<feature type="region of interest" description="Disordered" evidence="1">
    <location>
        <begin position="176"/>
        <end position="206"/>
    </location>
</feature>
<dbReference type="PANTHER" id="PTHR43308:SF5">
    <property type="entry name" value="S-LAYER PROTEIN _ PEPTIDOGLYCAN ENDO-BETA-N-ACETYLGLUCOSAMINIDASE"/>
    <property type="match status" value="1"/>
</dbReference>
<dbReference type="InterPro" id="IPR001119">
    <property type="entry name" value="SLH_dom"/>
</dbReference>
<gene>
    <name evidence="4" type="ORF">FE782_00155</name>
</gene>
<feature type="domain" description="SLH" evidence="3">
    <location>
        <begin position="528"/>
        <end position="588"/>
    </location>
</feature>
<proteinExistence type="predicted"/>
<name>A0A5R9GDI5_9BACL</name>
<keyword evidence="5" id="KW-1185">Reference proteome</keyword>
<dbReference type="Proteomes" id="UP000309676">
    <property type="component" value="Unassembled WGS sequence"/>
</dbReference>
<dbReference type="Pfam" id="PF00395">
    <property type="entry name" value="SLH"/>
    <property type="match status" value="3"/>
</dbReference>
<reference evidence="4 5" key="1">
    <citation type="submission" date="2019-05" db="EMBL/GenBank/DDBJ databases">
        <authorList>
            <person name="Narsing Rao M.P."/>
            <person name="Li W.J."/>
        </authorList>
    </citation>
    <scope>NUCLEOTIDE SEQUENCE [LARGE SCALE GENOMIC DNA]</scope>
    <source>
        <strain evidence="4 5">SYSU_K30003</strain>
    </source>
</reference>
<evidence type="ECO:0000313" key="5">
    <source>
        <dbReference type="Proteomes" id="UP000309676"/>
    </source>
</evidence>
<evidence type="ECO:0000256" key="2">
    <source>
        <dbReference type="SAM" id="SignalP"/>
    </source>
</evidence>
<protein>
    <recommendedName>
        <fullName evidence="3">SLH domain-containing protein</fullName>
    </recommendedName>
</protein>
<feature type="chain" id="PRO_5024393730" description="SLH domain-containing protein" evidence="2">
    <location>
        <begin position="43"/>
        <end position="588"/>
    </location>
</feature>
<dbReference type="InterPro" id="IPR008965">
    <property type="entry name" value="CBM2/CBM3_carb-bd_dom_sf"/>
</dbReference>
<dbReference type="PROSITE" id="PS51272">
    <property type="entry name" value="SLH"/>
    <property type="match status" value="3"/>
</dbReference>
<evidence type="ECO:0000256" key="1">
    <source>
        <dbReference type="SAM" id="MobiDB-lite"/>
    </source>
</evidence>
<feature type="domain" description="SLH" evidence="3">
    <location>
        <begin position="457"/>
        <end position="520"/>
    </location>
</feature>
<feature type="signal peptide" evidence="2">
    <location>
        <begin position="1"/>
        <end position="42"/>
    </location>
</feature>
<feature type="domain" description="SLH" evidence="3">
    <location>
        <begin position="397"/>
        <end position="456"/>
    </location>
</feature>
<dbReference type="InterPro" id="IPR051465">
    <property type="entry name" value="Cell_Envelope_Struct_Comp"/>
</dbReference>
<dbReference type="EMBL" id="VCIW01000001">
    <property type="protein sequence ID" value="TLS53811.1"/>
    <property type="molecule type" value="Genomic_DNA"/>
</dbReference>
<accession>A0A5R9GDI5</accession>
<dbReference type="SUPFAM" id="SSF49384">
    <property type="entry name" value="Carbohydrate-binding domain"/>
    <property type="match status" value="1"/>
</dbReference>
<keyword evidence="2" id="KW-0732">Signal</keyword>
<dbReference type="AlphaFoldDB" id="A0A5R9GDI5"/>
<evidence type="ECO:0000259" key="3">
    <source>
        <dbReference type="PROSITE" id="PS51272"/>
    </source>
</evidence>